<keyword evidence="3" id="KW-1185">Reference proteome</keyword>
<reference evidence="2 3" key="1">
    <citation type="submission" date="2015-07" db="EMBL/GenBank/DDBJ databases">
        <authorList>
            <person name="Noorani M."/>
        </authorList>
    </citation>
    <scope>NUCLEOTIDE SEQUENCE [LARGE SCALE GENOMIC DNA]</scope>
    <source>
        <strain evidence="2">BBA 69670</strain>
    </source>
</reference>
<name>A0A0K6FXU1_9AGAM</name>
<gene>
    <name evidence="2" type="ORF">RSOLAG22IIIB_09223</name>
</gene>
<sequence>MSNLRGSVFALRAFLRPGLVVPGIKVDTIAQLDFTALKRAGYTGIVFDRDNCLTVPHHDTLVSELADAWARCKSSFGRENMLLVSNSAGTKDDPLGIQAESLAYNLGVPVFRHKYKKPVCGEEILRSFSCKQAYLKPPKSVQVTSRPQGETSHSPNLNGPFDLTIHTVSTLPRSEPLAVIPPRAAQPRLVIIGDRLLTDILLATTLPSPNDHLPIWTTHLWKTPDSPLLRFIETSLLRSVLWHRNQAFRGGVVEQRAKGETWLGKEGWLWWIRRWALSAVRGETLPPEPIPPRTNPLATFILPLPAVIPWRPTTGLGWTWYYSKLVAKYVGKGSWIVLVWAWIGMRTSVSKSWALAARKIREARTKRAERAVTSAAAEIKS</sequence>
<evidence type="ECO:0000256" key="1">
    <source>
        <dbReference type="SAM" id="MobiDB-lite"/>
    </source>
</evidence>
<dbReference type="Proteomes" id="UP000044841">
    <property type="component" value="Unassembled WGS sequence"/>
</dbReference>
<feature type="compositionally biased region" description="Polar residues" evidence="1">
    <location>
        <begin position="141"/>
        <end position="157"/>
    </location>
</feature>
<dbReference type="AlphaFoldDB" id="A0A0K6FXU1"/>
<evidence type="ECO:0000313" key="3">
    <source>
        <dbReference type="Proteomes" id="UP000044841"/>
    </source>
</evidence>
<dbReference type="EMBL" id="CYGV01001205">
    <property type="protein sequence ID" value="CUA70949.1"/>
    <property type="molecule type" value="Genomic_DNA"/>
</dbReference>
<dbReference type="Pfam" id="PF09419">
    <property type="entry name" value="PGP_phosphatase"/>
    <property type="match status" value="1"/>
</dbReference>
<feature type="region of interest" description="Disordered" evidence="1">
    <location>
        <begin position="139"/>
        <end position="159"/>
    </location>
</feature>
<dbReference type="GO" id="GO:0008962">
    <property type="term" value="F:phosphatidylglycerophosphatase activity"/>
    <property type="evidence" value="ECO:0007669"/>
    <property type="project" value="InterPro"/>
</dbReference>
<dbReference type="InterPro" id="IPR027706">
    <property type="entry name" value="PGP_Pase"/>
</dbReference>
<evidence type="ECO:0000313" key="2">
    <source>
        <dbReference type="EMBL" id="CUA70949.1"/>
    </source>
</evidence>
<accession>A0A0K6FXU1</accession>
<evidence type="ECO:0008006" key="4">
    <source>
        <dbReference type="Google" id="ProtNLM"/>
    </source>
</evidence>
<organism evidence="2 3">
    <name type="scientific">Rhizoctonia solani</name>
    <dbReference type="NCBI Taxonomy" id="456999"/>
    <lineage>
        <taxon>Eukaryota</taxon>
        <taxon>Fungi</taxon>
        <taxon>Dikarya</taxon>
        <taxon>Basidiomycota</taxon>
        <taxon>Agaricomycotina</taxon>
        <taxon>Agaricomycetes</taxon>
        <taxon>Cantharellales</taxon>
        <taxon>Ceratobasidiaceae</taxon>
        <taxon>Rhizoctonia</taxon>
    </lineage>
</organism>
<proteinExistence type="predicted"/>
<protein>
    <recommendedName>
        <fullName evidence="4">Phosphatidylglycerophosphatase GEP4, mitochondrial</fullName>
    </recommendedName>
</protein>